<dbReference type="AlphaFoldDB" id="A0A8H6CJF1"/>
<feature type="compositionally biased region" description="Polar residues" evidence="8">
    <location>
        <begin position="335"/>
        <end position="354"/>
    </location>
</feature>
<sequence>MPNLEDSISSSPRISLDSENSLAYYKSQYEQLEAELADFQASSKELEAELEKDVEAAERRERQLQEKVESLGFEVEEWKVSWAKLRATGLQTEHCQYTGSYGLYLMFEQSKYKQSKAEANTAQNTLQKEITTLRDTNRTLQLRLRDIEVSNDDFERQARNTTSSLEDLESKYNVSIERGVMAEEEIKTGEQEREALRIETQRLRDELSDLRIEAEIRQDKLRRAEGAAERQHRRQPPPIVPDLARPQSALSEISPTTSTSSPTIATPPTKSASSEVSETLTPPSPPVSERSVPTTITTPALPVAKSRLSMADSNTTPRPAYQKNSSRQPRHSRGPSVSLTNDRTPSFARRNTLNRPEVEQRGPGLPHSGSLHQIRGLRTKMTNLEERLKSARSKLPAPTSTPPRTSPRSSSVIGQSFIPATVTMRSNKKRIGGSNASSVHTPTTERPASRLSSAYTPTVDRPSSRLSFGIPQLSPTRDMHSSRPPSCDPYNSRPSSRASLHSRQSISHLPGATSSSTSRPSSRQSNTGSQTPLGHYANSTTQSESRRPRSSIGGSYASTHGHGHSASVSRLSNYGSSFQHQEEEESGEVLTPTPSRRTTIGKGDGQSSIPGIAPASAKKRFSGLGSGRRISLGPSTGGGEMGPPERRGARKLSGVGETF</sequence>
<dbReference type="InterPro" id="IPR033494">
    <property type="entry name" value="NUDE"/>
</dbReference>
<accession>A0A8H6CJF1</accession>
<keyword evidence="6" id="KW-0206">Cytoskeleton</keyword>
<comment type="similarity">
    <text evidence="2">Belongs to the nudE family.</text>
</comment>
<feature type="compositionally biased region" description="Low complexity" evidence="8">
    <location>
        <begin position="253"/>
        <end position="274"/>
    </location>
</feature>
<feature type="compositionally biased region" description="Polar residues" evidence="8">
    <location>
        <begin position="566"/>
        <end position="579"/>
    </location>
</feature>
<evidence type="ECO:0000256" key="6">
    <source>
        <dbReference type="ARBA" id="ARBA00023212"/>
    </source>
</evidence>
<comment type="subcellular location">
    <subcellularLocation>
        <location evidence="1">Cytoplasm</location>
        <location evidence="1">Cytoskeleton</location>
    </subcellularLocation>
</comment>
<name>A0A8H6CJF1_9LECA</name>
<dbReference type="GO" id="GO:0051642">
    <property type="term" value="P:centrosome localization"/>
    <property type="evidence" value="ECO:0007669"/>
    <property type="project" value="TreeGrafter"/>
</dbReference>
<dbReference type="InterPro" id="IPR006964">
    <property type="entry name" value="NUDE_dom"/>
</dbReference>
<feature type="compositionally biased region" description="Polar residues" evidence="8">
    <location>
        <begin position="434"/>
        <end position="456"/>
    </location>
</feature>
<dbReference type="GO" id="GO:0005871">
    <property type="term" value="C:kinesin complex"/>
    <property type="evidence" value="ECO:0007669"/>
    <property type="project" value="TreeGrafter"/>
</dbReference>
<keyword evidence="11" id="KW-1185">Reference proteome</keyword>
<evidence type="ECO:0000256" key="8">
    <source>
        <dbReference type="SAM" id="MobiDB-lite"/>
    </source>
</evidence>
<dbReference type="GeneID" id="59294505"/>
<dbReference type="Pfam" id="PF04880">
    <property type="entry name" value="NUDE_C"/>
    <property type="match status" value="1"/>
</dbReference>
<evidence type="ECO:0000256" key="4">
    <source>
        <dbReference type="ARBA" id="ARBA00022701"/>
    </source>
</evidence>
<feature type="domain" description="NUDE" evidence="9">
    <location>
        <begin position="164"/>
        <end position="339"/>
    </location>
</feature>
<dbReference type="EMBL" id="JACCJC010000109">
    <property type="protein sequence ID" value="KAF6224715.1"/>
    <property type="molecule type" value="Genomic_DNA"/>
</dbReference>
<reference evidence="10 11" key="1">
    <citation type="journal article" date="2020" name="Genomics">
        <title>Complete, high-quality genomes from long-read metagenomic sequencing of two wolf lichen thalli reveals enigmatic genome architecture.</title>
        <authorList>
            <person name="McKenzie S.K."/>
            <person name="Walston R.F."/>
            <person name="Allen J.L."/>
        </authorList>
    </citation>
    <scope>NUCLEOTIDE SEQUENCE [LARGE SCALE GENOMIC DNA]</scope>
    <source>
        <strain evidence="10">WasteWater2</strain>
    </source>
</reference>
<dbReference type="GO" id="GO:0005874">
    <property type="term" value="C:microtubule"/>
    <property type="evidence" value="ECO:0007669"/>
    <property type="project" value="UniProtKB-KW"/>
</dbReference>
<evidence type="ECO:0000256" key="3">
    <source>
        <dbReference type="ARBA" id="ARBA00022490"/>
    </source>
</evidence>
<evidence type="ECO:0000313" key="10">
    <source>
        <dbReference type="EMBL" id="KAF6224715.1"/>
    </source>
</evidence>
<keyword evidence="3" id="KW-0963">Cytoplasm</keyword>
<evidence type="ECO:0000313" key="11">
    <source>
        <dbReference type="Proteomes" id="UP000578531"/>
    </source>
</evidence>
<feature type="coiled-coil region" evidence="7">
    <location>
        <begin position="22"/>
        <end position="74"/>
    </location>
</feature>
<dbReference type="GO" id="GO:0007020">
    <property type="term" value="P:microtubule nucleation"/>
    <property type="evidence" value="ECO:0007669"/>
    <property type="project" value="TreeGrafter"/>
</dbReference>
<comment type="caution">
    <text evidence="10">The sequence shown here is derived from an EMBL/GenBank/DDBJ whole genome shotgun (WGS) entry which is preliminary data.</text>
</comment>
<keyword evidence="4" id="KW-0493">Microtubule</keyword>
<dbReference type="GO" id="GO:0000776">
    <property type="term" value="C:kinetochore"/>
    <property type="evidence" value="ECO:0007669"/>
    <property type="project" value="TreeGrafter"/>
</dbReference>
<feature type="coiled-coil region" evidence="7">
    <location>
        <begin position="137"/>
        <end position="213"/>
    </location>
</feature>
<dbReference type="OrthoDB" id="5877028at2759"/>
<gene>
    <name evidence="10" type="ORF">HO173_012872</name>
</gene>
<dbReference type="Gene3D" id="6.10.250.1080">
    <property type="match status" value="1"/>
</dbReference>
<organism evidence="10 11">
    <name type="scientific">Letharia columbiana</name>
    <dbReference type="NCBI Taxonomy" id="112416"/>
    <lineage>
        <taxon>Eukaryota</taxon>
        <taxon>Fungi</taxon>
        <taxon>Dikarya</taxon>
        <taxon>Ascomycota</taxon>
        <taxon>Pezizomycotina</taxon>
        <taxon>Lecanoromycetes</taxon>
        <taxon>OSLEUM clade</taxon>
        <taxon>Lecanoromycetidae</taxon>
        <taxon>Lecanorales</taxon>
        <taxon>Lecanorineae</taxon>
        <taxon>Parmeliaceae</taxon>
        <taxon>Letharia</taxon>
    </lineage>
</organism>
<evidence type="ECO:0000256" key="1">
    <source>
        <dbReference type="ARBA" id="ARBA00004245"/>
    </source>
</evidence>
<feature type="region of interest" description="Disordered" evidence="8">
    <location>
        <begin position="223"/>
        <end position="376"/>
    </location>
</feature>
<dbReference type="GO" id="GO:0047496">
    <property type="term" value="P:vesicle transport along microtubule"/>
    <property type="evidence" value="ECO:0007669"/>
    <property type="project" value="TreeGrafter"/>
</dbReference>
<dbReference type="GO" id="GO:0007059">
    <property type="term" value="P:chromosome segregation"/>
    <property type="evidence" value="ECO:0007669"/>
    <property type="project" value="TreeGrafter"/>
</dbReference>
<evidence type="ECO:0000256" key="5">
    <source>
        <dbReference type="ARBA" id="ARBA00023054"/>
    </source>
</evidence>
<feature type="compositionally biased region" description="Polar residues" evidence="8">
    <location>
        <begin position="311"/>
        <end position="327"/>
    </location>
</feature>
<evidence type="ECO:0000256" key="7">
    <source>
        <dbReference type="SAM" id="Coils"/>
    </source>
</evidence>
<dbReference type="GO" id="GO:0008017">
    <property type="term" value="F:microtubule binding"/>
    <property type="evidence" value="ECO:0007669"/>
    <property type="project" value="InterPro"/>
</dbReference>
<protein>
    <recommendedName>
        <fullName evidence="9">NUDE domain-containing protein</fullName>
    </recommendedName>
</protein>
<dbReference type="PANTHER" id="PTHR10921:SF1">
    <property type="entry name" value="NUCLEAR DISTRIBUTION PROTEIN NUDE HOMOLOG"/>
    <property type="match status" value="1"/>
</dbReference>
<feature type="region of interest" description="Disordered" evidence="8">
    <location>
        <begin position="388"/>
        <end position="659"/>
    </location>
</feature>
<evidence type="ECO:0000256" key="2">
    <source>
        <dbReference type="ARBA" id="ARBA00007429"/>
    </source>
</evidence>
<evidence type="ECO:0000259" key="9">
    <source>
        <dbReference type="Pfam" id="PF04880"/>
    </source>
</evidence>
<feature type="compositionally biased region" description="Polar residues" evidence="8">
    <location>
        <begin position="526"/>
        <end position="543"/>
    </location>
</feature>
<dbReference type="RefSeq" id="XP_037158413.1">
    <property type="nucleotide sequence ID" value="XM_037314706.1"/>
</dbReference>
<feature type="compositionally biased region" description="Polar residues" evidence="8">
    <location>
        <begin position="492"/>
        <end position="507"/>
    </location>
</feature>
<proteinExistence type="inferred from homology"/>
<keyword evidence="5 7" id="KW-0175">Coiled coil</keyword>
<feature type="compositionally biased region" description="Low complexity" evidence="8">
    <location>
        <begin position="513"/>
        <end position="525"/>
    </location>
</feature>
<dbReference type="PANTHER" id="PTHR10921">
    <property type="entry name" value="NUCLEAR DISTRIBUTION PROTEIN NUDE HOMOLOG 1"/>
    <property type="match status" value="1"/>
</dbReference>
<dbReference type="GO" id="GO:0000132">
    <property type="term" value="P:establishment of mitotic spindle orientation"/>
    <property type="evidence" value="ECO:0007669"/>
    <property type="project" value="TreeGrafter"/>
</dbReference>
<dbReference type="Proteomes" id="UP000578531">
    <property type="component" value="Unassembled WGS sequence"/>
</dbReference>